<evidence type="ECO:0000256" key="7">
    <source>
        <dbReference type="RuleBase" id="RU363034"/>
    </source>
</evidence>
<dbReference type="InterPro" id="IPR018114">
    <property type="entry name" value="TRYPSIN_HIS"/>
</dbReference>
<evidence type="ECO:0000256" key="5">
    <source>
        <dbReference type="ARBA" id="ARBA00023157"/>
    </source>
</evidence>
<protein>
    <recommendedName>
        <fullName evidence="9">Peptidase S1 domain-containing protein</fullName>
    </recommendedName>
</protein>
<evidence type="ECO:0000256" key="4">
    <source>
        <dbReference type="ARBA" id="ARBA00022825"/>
    </source>
</evidence>
<gene>
    <name evidence="10" type="ORF">Q5P01_003159</name>
</gene>
<dbReference type="InterPro" id="IPR001314">
    <property type="entry name" value="Peptidase_S1A"/>
</dbReference>
<dbReference type="PROSITE" id="PS00134">
    <property type="entry name" value="TRYPSIN_HIS"/>
    <property type="match status" value="2"/>
</dbReference>
<keyword evidence="5" id="KW-1015">Disulfide bond</keyword>
<dbReference type="Proteomes" id="UP001187415">
    <property type="component" value="Unassembled WGS sequence"/>
</dbReference>
<comment type="caution">
    <text evidence="10">The sequence shown here is derived from an EMBL/GenBank/DDBJ whole genome shotgun (WGS) entry which is preliminary data.</text>
</comment>
<dbReference type="InterPro" id="IPR001254">
    <property type="entry name" value="Trypsin_dom"/>
</dbReference>
<keyword evidence="2 8" id="KW-0732">Signal</keyword>
<dbReference type="AlphaFoldDB" id="A0AA88T4G3"/>
<dbReference type="CDD" id="cd00190">
    <property type="entry name" value="Tryp_SPc"/>
    <property type="match status" value="2"/>
</dbReference>
<dbReference type="PANTHER" id="PTHR24253:SF144">
    <property type="entry name" value="CHYMOTRYPSIN-LIKE PROTEASE CTRL-1-RELATED"/>
    <property type="match status" value="1"/>
</dbReference>
<feature type="domain" description="Peptidase S1" evidence="9">
    <location>
        <begin position="309"/>
        <end position="542"/>
    </location>
</feature>
<dbReference type="SUPFAM" id="SSF50494">
    <property type="entry name" value="Trypsin-like serine proteases"/>
    <property type="match status" value="3"/>
</dbReference>
<dbReference type="EMBL" id="JAUPFM010000001">
    <property type="protein sequence ID" value="KAK2863626.1"/>
    <property type="molecule type" value="Genomic_DNA"/>
</dbReference>
<dbReference type="PROSITE" id="PS50240">
    <property type="entry name" value="TRYPSIN_DOM"/>
    <property type="match status" value="3"/>
</dbReference>
<dbReference type="GO" id="GO:0006508">
    <property type="term" value="P:proteolysis"/>
    <property type="evidence" value="ECO:0007669"/>
    <property type="project" value="UniProtKB-KW"/>
</dbReference>
<evidence type="ECO:0000256" key="3">
    <source>
        <dbReference type="ARBA" id="ARBA00022801"/>
    </source>
</evidence>
<dbReference type="InterPro" id="IPR033116">
    <property type="entry name" value="TRYPSIN_SER"/>
</dbReference>
<evidence type="ECO:0000256" key="2">
    <source>
        <dbReference type="ARBA" id="ARBA00022729"/>
    </source>
</evidence>
<keyword evidence="1 7" id="KW-0645">Protease</keyword>
<sequence>MSSYKVMCALTLLTLLTPVCGKAELNSKIVGGQDAFPGSWPWQATLIIHGNSICGGSLISNEWVLTAAHCFPSTDTNNVFVYLGRQTLFSPNSNMINRTVTQIIKHPNYNHGARQDNDITLLKLSSPVNFTNYILPVCLAASDSTYYNGTNVWITGWGVTEDGELSNNLREAEVTIVGNRQCKCDYGFTNITDNMMCAGLRAGGKDTCQGDSGGPLVVKQNARWVQGGITSFGKGCGLPKYPGVYTRVSQYQSWINSQITNNQPGFVTFTSSGTDSDLNNTCPTVSPIVALPPLPTAELCGKSPINTRIVGGQDAPTGHWPWNAYVFASVASCQGSLINNQWVLTAAHCFSSNDTDFVFVILGKQSMMASAATDTFLAVSQIFLHPNYVARTGDNDICLLKLSSPVTFTNYILPVCLAASDSTYHSGTSTWVVGWGFTGIGGLALPNPMTLREVEVPVVGNRQCNCNYGVGTITDNMICAGVPAGGKGPCQGDDGGPLVNKQNSRWILGGVVSSGSDCGKPNLPGVFTRVSKYQSWINSHITSDPPGFVTFTSNGTDKDLSVTCPGLPPPPTALLPTTTAKSVVCGQAPLNSRIGGGSSVATAGGWPWMASLQKDRRHVCGGTLVALDFVVSSADCFLRPPTASDWTVVLGRLKQNCSNPFEETLKVTKIDLTNQTGSNVAVLHLATQPTLSSYIQPICVDNGRTFSVGSTCWAAGWSSGAGGVEQVLQEIQTSVVDCGNTSSDSICVEAFTMEQGLSGGPLMCRQDGSWFQAAVLTVDSTTHGQADVMLFIRLKHYEIFLLQTLGTFLPPASTITTSTNTTNTTTLSTSSRASAQKSSFVLFHLTVFSMCLYYL</sequence>
<evidence type="ECO:0000313" key="11">
    <source>
        <dbReference type="Proteomes" id="UP001187415"/>
    </source>
</evidence>
<dbReference type="InterPro" id="IPR009003">
    <property type="entry name" value="Peptidase_S1_PA"/>
</dbReference>
<keyword evidence="6" id="KW-0325">Glycoprotein</keyword>
<reference evidence="10" key="1">
    <citation type="submission" date="2023-07" db="EMBL/GenBank/DDBJ databases">
        <title>Chromosome-level Genome Assembly of Striped Snakehead (Channa striata).</title>
        <authorList>
            <person name="Liu H."/>
        </authorList>
    </citation>
    <scope>NUCLEOTIDE SEQUENCE</scope>
    <source>
        <strain evidence="10">Gz</strain>
        <tissue evidence="10">Muscle</tissue>
    </source>
</reference>
<dbReference type="SMART" id="SM00020">
    <property type="entry name" value="Tryp_SPc"/>
    <property type="match status" value="3"/>
</dbReference>
<dbReference type="Gene3D" id="2.40.10.10">
    <property type="entry name" value="Trypsin-like serine proteases"/>
    <property type="match status" value="3"/>
</dbReference>
<dbReference type="PRINTS" id="PR00722">
    <property type="entry name" value="CHYMOTRYPSIN"/>
</dbReference>
<name>A0AA88T4G3_CHASR</name>
<proteinExistence type="predicted"/>
<evidence type="ECO:0000313" key="10">
    <source>
        <dbReference type="EMBL" id="KAK2863626.1"/>
    </source>
</evidence>
<evidence type="ECO:0000256" key="1">
    <source>
        <dbReference type="ARBA" id="ARBA00022670"/>
    </source>
</evidence>
<organism evidence="10 11">
    <name type="scientific">Channa striata</name>
    <name type="common">Snakehead murrel</name>
    <name type="synonym">Ophicephalus striatus</name>
    <dbReference type="NCBI Taxonomy" id="64152"/>
    <lineage>
        <taxon>Eukaryota</taxon>
        <taxon>Metazoa</taxon>
        <taxon>Chordata</taxon>
        <taxon>Craniata</taxon>
        <taxon>Vertebrata</taxon>
        <taxon>Euteleostomi</taxon>
        <taxon>Actinopterygii</taxon>
        <taxon>Neopterygii</taxon>
        <taxon>Teleostei</taxon>
        <taxon>Neoteleostei</taxon>
        <taxon>Acanthomorphata</taxon>
        <taxon>Anabantaria</taxon>
        <taxon>Anabantiformes</taxon>
        <taxon>Channoidei</taxon>
        <taxon>Channidae</taxon>
        <taxon>Channa</taxon>
    </lineage>
</organism>
<evidence type="ECO:0000256" key="8">
    <source>
        <dbReference type="SAM" id="SignalP"/>
    </source>
</evidence>
<dbReference type="PANTHER" id="PTHR24253">
    <property type="entry name" value="TRANSMEMBRANE PROTEASE SERINE"/>
    <property type="match status" value="1"/>
</dbReference>
<dbReference type="FunFam" id="2.40.10.10:FF:000024">
    <property type="entry name" value="Serine protease 53"/>
    <property type="match status" value="2"/>
</dbReference>
<feature type="chain" id="PRO_5041658671" description="Peptidase S1 domain-containing protein" evidence="8">
    <location>
        <begin position="22"/>
        <end position="855"/>
    </location>
</feature>
<evidence type="ECO:0000256" key="6">
    <source>
        <dbReference type="ARBA" id="ARBA00023180"/>
    </source>
</evidence>
<dbReference type="GO" id="GO:0004252">
    <property type="term" value="F:serine-type endopeptidase activity"/>
    <property type="evidence" value="ECO:0007669"/>
    <property type="project" value="InterPro"/>
</dbReference>
<evidence type="ECO:0000259" key="9">
    <source>
        <dbReference type="PROSITE" id="PS50240"/>
    </source>
</evidence>
<accession>A0AA88T4G3</accession>
<dbReference type="InterPro" id="IPR043504">
    <property type="entry name" value="Peptidase_S1_PA_chymotrypsin"/>
</dbReference>
<keyword evidence="11" id="KW-1185">Reference proteome</keyword>
<feature type="domain" description="Peptidase S1" evidence="9">
    <location>
        <begin position="29"/>
        <end position="260"/>
    </location>
</feature>
<feature type="signal peptide" evidence="8">
    <location>
        <begin position="1"/>
        <end position="21"/>
    </location>
</feature>
<keyword evidence="3 7" id="KW-0378">Hydrolase</keyword>
<dbReference type="Pfam" id="PF00089">
    <property type="entry name" value="Trypsin"/>
    <property type="match status" value="3"/>
</dbReference>
<dbReference type="PROSITE" id="PS00135">
    <property type="entry name" value="TRYPSIN_SER"/>
    <property type="match status" value="1"/>
</dbReference>
<feature type="domain" description="Peptidase S1" evidence="9">
    <location>
        <begin position="594"/>
        <end position="806"/>
    </location>
</feature>
<keyword evidence="4 7" id="KW-0720">Serine protease</keyword>